<feature type="domain" description="Histone deacetylase" evidence="3">
    <location>
        <begin position="20"/>
        <end position="283"/>
    </location>
</feature>
<dbReference type="Pfam" id="PF00850">
    <property type="entry name" value="Hist_deacetyl"/>
    <property type="match status" value="1"/>
</dbReference>
<evidence type="ECO:0000256" key="2">
    <source>
        <dbReference type="ARBA" id="ARBA00022801"/>
    </source>
</evidence>
<dbReference type="InterPro" id="IPR044150">
    <property type="entry name" value="HDAC_classIV"/>
</dbReference>
<evidence type="ECO:0000259" key="3">
    <source>
        <dbReference type="Pfam" id="PF00850"/>
    </source>
</evidence>
<dbReference type="InterPro" id="IPR037138">
    <property type="entry name" value="His_deacetylse_dom_sf"/>
</dbReference>
<dbReference type="GO" id="GO:0016787">
    <property type="term" value="F:hydrolase activity"/>
    <property type="evidence" value="ECO:0007669"/>
    <property type="project" value="UniProtKB-KW"/>
</dbReference>
<accession>A0A231V0N9</accession>
<dbReference type="GO" id="GO:0040029">
    <property type="term" value="P:epigenetic regulation of gene expression"/>
    <property type="evidence" value="ECO:0007669"/>
    <property type="project" value="TreeGrafter"/>
</dbReference>
<dbReference type="PANTHER" id="PTHR10625:SF19">
    <property type="entry name" value="HISTONE DEACETYLASE 12"/>
    <property type="match status" value="1"/>
</dbReference>
<dbReference type="Proteomes" id="UP000215405">
    <property type="component" value="Unassembled WGS sequence"/>
</dbReference>
<proteinExistence type="inferred from homology"/>
<evidence type="ECO:0000256" key="1">
    <source>
        <dbReference type="ARBA" id="ARBA00005947"/>
    </source>
</evidence>
<organism evidence="4 5">
    <name type="scientific">Notoacmeibacter marinus</name>
    <dbReference type="NCBI Taxonomy" id="1876515"/>
    <lineage>
        <taxon>Bacteria</taxon>
        <taxon>Pseudomonadati</taxon>
        <taxon>Pseudomonadota</taxon>
        <taxon>Alphaproteobacteria</taxon>
        <taxon>Hyphomicrobiales</taxon>
        <taxon>Notoacmeibacteraceae</taxon>
        <taxon>Notoacmeibacter</taxon>
    </lineage>
</organism>
<sequence>MARLPIVHHPDYDARFSPVHRFPMGKYTLLMNALRERGIVERASLHRPGPAPSNWLGLAHERGYVDRVLTQRVPRSIERLIGFAVDERVARRASLACAGTVLAARLALEEGLACNTAGGSHHARFEHGAGFCVFNDVAVAAQVLRAGGEVRRILIVDADVHQGDGTARIFADQPDVFTFSIHGAKNYPSAKETSDLDIELPDGTGDDAYLERLADGLDTALARFPDPDLAFYLAGIDPHHEDRLGRLSMTDEGLSRRDEMVLKALRERSIPTACVISGGYSRDMESLGRRHAIVFGVAETFV</sequence>
<dbReference type="GO" id="GO:0004407">
    <property type="term" value="F:histone deacetylase activity"/>
    <property type="evidence" value="ECO:0007669"/>
    <property type="project" value="InterPro"/>
</dbReference>
<dbReference type="PRINTS" id="PR01270">
    <property type="entry name" value="HDASUPER"/>
</dbReference>
<evidence type="ECO:0000313" key="4">
    <source>
        <dbReference type="EMBL" id="OXT01667.1"/>
    </source>
</evidence>
<dbReference type="Gene3D" id="3.40.800.20">
    <property type="entry name" value="Histone deacetylase domain"/>
    <property type="match status" value="1"/>
</dbReference>
<evidence type="ECO:0000313" key="5">
    <source>
        <dbReference type="Proteomes" id="UP000215405"/>
    </source>
</evidence>
<dbReference type="EMBL" id="NBYO01000001">
    <property type="protein sequence ID" value="OXT01667.1"/>
    <property type="molecule type" value="Genomic_DNA"/>
</dbReference>
<dbReference type="RefSeq" id="WP_094075637.1">
    <property type="nucleotide sequence ID" value="NZ_NBYO01000001.1"/>
</dbReference>
<dbReference type="InterPro" id="IPR023801">
    <property type="entry name" value="His_deacetylse_dom"/>
</dbReference>
<comment type="similarity">
    <text evidence="1">Belongs to the histone deacetylase family.</text>
</comment>
<gene>
    <name evidence="4" type="ORF">B7H23_01495</name>
</gene>
<dbReference type="CDD" id="cd09993">
    <property type="entry name" value="HDAC_classIV"/>
    <property type="match status" value="1"/>
</dbReference>
<comment type="caution">
    <text evidence="4">The sequence shown here is derived from an EMBL/GenBank/DDBJ whole genome shotgun (WGS) entry which is preliminary data.</text>
</comment>
<dbReference type="InterPro" id="IPR000286">
    <property type="entry name" value="HDACs"/>
</dbReference>
<protein>
    <submittedName>
        <fullName evidence="4">Histone deacetylase</fullName>
    </submittedName>
</protein>
<reference evidence="5" key="1">
    <citation type="journal article" date="2017" name="Int. J. Syst. Evol. Microbiol.">
        <title>Notoacmeibacter marinus gen. nov., sp. nov., isolated from the gut of a limpet and proposal of Notoacmeibacteraceae fam. nov. in the order Rhizobiales of the class Alphaproteobacteria.</title>
        <authorList>
            <person name="Huang Z."/>
            <person name="Guo F."/>
            <person name="Lai Q."/>
        </authorList>
    </citation>
    <scope>NUCLEOTIDE SEQUENCE [LARGE SCALE GENOMIC DNA]</scope>
    <source>
        <strain evidence="5">XMTR2A4</strain>
    </source>
</reference>
<keyword evidence="5" id="KW-1185">Reference proteome</keyword>
<dbReference type="AlphaFoldDB" id="A0A231V0N9"/>
<name>A0A231V0N9_9HYPH</name>
<keyword evidence="2" id="KW-0378">Hydrolase</keyword>
<dbReference type="InterPro" id="IPR023696">
    <property type="entry name" value="Ureohydrolase_dom_sf"/>
</dbReference>
<dbReference type="SUPFAM" id="SSF52768">
    <property type="entry name" value="Arginase/deacetylase"/>
    <property type="match status" value="1"/>
</dbReference>
<dbReference type="PANTHER" id="PTHR10625">
    <property type="entry name" value="HISTONE DEACETYLASE HDAC1-RELATED"/>
    <property type="match status" value="1"/>
</dbReference>